<evidence type="ECO:0008006" key="3">
    <source>
        <dbReference type="Google" id="ProtNLM"/>
    </source>
</evidence>
<dbReference type="OrthoDB" id="5507507at2"/>
<evidence type="ECO:0000313" key="2">
    <source>
        <dbReference type="Proteomes" id="UP000198405"/>
    </source>
</evidence>
<name>A0A238ZQ46_9BACT</name>
<dbReference type="InterPro" id="IPR005077">
    <property type="entry name" value="Peptidase_C11"/>
</dbReference>
<keyword evidence="2" id="KW-1185">Reference proteome</keyword>
<proteinExistence type="predicted"/>
<dbReference type="Gene3D" id="3.40.50.11970">
    <property type="match status" value="1"/>
</dbReference>
<protein>
    <recommendedName>
        <fullName evidence="3">Cysteine peptidase C11 family protein</fullName>
    </recommendedName>
</protein>
<gene>
    <name evidence="1" type="ORF">SAMN06265340_11043</name>
</gene>
<dbReference type="Proteomes" id="UP000198405">
    <property type="component" value="Unassembled WGS sequence"/>
</dbReference>
<dbReference type="AlphaFoldDB" id="A0A238ZQ46"/>
<dbReference type="PANTHER" id="PTHR37835">
    <property type="entry name" value="ALPHA-CLOSTRIPAIN"/>
    <property type="match status" value="1"/>
</dbReference>
<dbReference type="PANTHER" id="PTHR37835:SF1">
    <property type="entry name" value="ALPHA-CLOSTRIPAIN"/>
    <property type="match status" value="1"/>
</dbReference>
<accession>A0A238ZQ46</accession>
<evidence type="ECO:0000313" key="1">
    <source>
        <dbReference type="EMBL" id="SNR84783.1"/>
    </source>
</evidence>
<dbReference type="RefSeq" id="WP_089323399.1">
    <property type="nucleotide sequence ID" value="NZ_FZOB01000010.1"/>
</dbReference>
<dbReference type="Pfam" id="PF03415">
    <property type="entry name" value="Peptidase_C11"/>
    <property type="match status" value="1"/>
</dbReference>
<sequence length="374" mass="42501">MSWIKLIFLFALLGVFSCSYEVSDNRYSKWVVAVYMAGDNNLSDYATLDLKEMMDAGSDENVRVVVLCDRGEGTTVYEVKNGWLEPVEGFGNLNTGSPDTLKLFLDSIFHHYSFSNLALVVWDHGNGWEIASIDDTSKDYLTMYEIYKVLKDNSIHLGFLGFDECLAGMVEVFYTFKDFADVMVASEASEPGNGWDYKGLIEVFRKTDLSPFSLGKAAVDSYYTFYRDYCAETGVEDCVLAAVNSTDMDGVVNSLENIVSFYSPSTSLDFKIARENSLYVDPYFSDYIDLYSFADSLFTVSSDEILVQEINNLKSALDKFYVRSVFNKLKGVSIYFPQSASDISPEEYYNYSYFSPYNLFTQTNWDEFLESFVN</sequence>
<reference evidence="2" key="1">
    <citation type="submission" date="2017-06" db="EMBL/GenBank/DDBJ databases">
        <authorList>
            <person name="Varghese N."/>
            <person name="Submissions S."/>
        </authorList>
    </citation>
    <scope>NUCLEOTIDE SEQUENCE [LARGE SCALE GENOMIC DNA]</scope>
    <source>
        <strain evidence="2">DSM 15668</strain>
    </source>
</reference>
<dbReference type="EMBL" id="FZOB01000010">
    <property type="protein sequence ID" value="SNR84783.1"/>
    <property type="molecule type" value="Genomic_DNA"/>
</dbReference>
<organism evidence="1 2">
    <name type="scientific">Desulfurobacterium atlanticum</name>
    <dbReference type="NCBI Taxonomy" id="240169"/>
    <lineage>
        <taxon>Bacteria</taxon>
        <taxon>Pseudomonadati</taxon>
        <taxon>Aquificota</taxon>
        <taxon>Aquificia</taxon>
        <taxon>Desulfurobacteriales</taxon>
        <taxon>Desulfurobacteriaceae</taxon>
        <taxon>Desulfurobacterium</taxon>
    </lineage>
</organism>
<dbReference type="PROSITE" id="PS51257">
    <property type="entry name" value="PROKAR_LIPOPROTEIN"/>
    <property type="match status" value="1"/>
</dbReference>